<dbReference type="EMBL" id="CP090892">
    <property type="protein sequence ID" value="ULU04610.1"/>
    <property type="molecule type" value="Genomic_DNA"/>
</dbReference>
<dbReference type="Proteomes" id="UP000827892">
    <property type="component" value="Chromosome II"/>
</dbReference>
<sequence>MPFPTLSQLAAKSVAQGIHDESISLVSTLDTKSSNAIVREFLKLNEFNVEKLEVFKNQLSVTEIDFRRWEIDARAVRNLSNFNLVSLDFGELTQLRDNFPGDPWDVGTLDIVSLLIQSTNNYSRNAMIHLGLSAEQEFITGWETEVSEFFPNLQSIDISCKKFDERFQFSNFCAFFPNLLVLDISDPLGLLCLQGIKNLKNLQKLTMHFVEFDDINGYKELSELKNLKYLDVASTSFNWDEKTHPIRGMLAAGVRMEALEFLDCSGISVTEQELETFAKNHSSLKTIAAMCTACNHTTISGLKMLNMSSMSSFSESLEYALLTERDELALQFIREILENLKTSRGHLVNAELRHITSAVLFVLRESFDQNTKFWTLNCYLESRLFEHELSVSLFSADIPDMIELFYNVFNENSSTSRKKETAGHIFRMFEATVNAVRPGILIPERVLSFVFDKTIDLVRQFPEHQTQGSRIIRRAVEWMSWEQILTINNMPFPTLSQLAAKSIAQGIHDETISLDSVLDTKSSNAIVRELLTLDGNNFEKLKVFKNQLSITDERHELSISLFSADIPDMIELFYNVFNKNSLISFKKETAEFVFRMLEATVNAVRPGILIPDRVLSFVFDKTVDLVRQFPEHRSQAIRIILQAEKWMSWEQVLTIGI</sequence>
<dbReference type="PANTHER" id="PTHR12904">
    <property type="match status" value="1"/>
</dbReference>
<dbReference type="InterPro" id="IPR032675">
    <property type="entry name" value="LRR_dom_sf"/>
</dbReference>
<dbReference type="AlphaFoldDB" id="A0AAE9DII2"/>
<organism evidence="1 2">
    <name type="scientific">Caenorhabditis briggsae</name>
    <dbReference type="NCBI Taxonomy" id="6238"/>
    <lineage>
        <taxon>Eukaryota</taxon>
        <taxon>Metazoa</taxon>
        <taxon>Ecdysozoa</taxon>
        <taxon>Nematoda</taxon>
        <taxon>Chromadorea</taxon>
        <taxon>Rhabditida</taxon>
        <taxon>Rhabditina</taxon>
        <taxon>Rhabditomorpha</taxon>
        <taxon>Rhabditoidea</taxon>
        <taxon>Rhabditidae</taxon>
        <taxon>Peloderinae</taxon>
        <taxon>Caenorhabditis</taxon>
    </lineage>
</organism>
<dbReference type="SUPFAM" id="SSF52047">
    <property type="entry name" value="RNI-like"/>
    <property type="match status" value="1"/>
</dbReference>
<name>A0AAE9DII2_CAEBR</name>
<accession>A0AAE9DII2</accession>
<dbReference type="Gene3D" id="3.80.10.10">
    <property type="entry name" value="Ribonuclease Inhibitor"/>
    <property type="match status" value="1"/>
</dbReference>
<evidence type="ECO:0000313" key="2">
    <source>
        <dbReference type="Proteomes" id="UP000827892"/>
    </source>
</evidence>
<dbReference type="PANTHER" id="PTHR12904:SF28">
    <property type="entry name" value="ATP SYNTHASE SUBUNIT ALPHA-RELATED"/>
    <property type="match status" value="1"/>
</dbReference>
<proteinExistence type="predicted"/>
<evidence type="ECO:0000313" key="1">
    <source>
        <dbReference type="EMBL" id="ULU04610.1"/>
    </source>
</evidence>
<reference evidence="1 2" key="1">
    <citation type="submission" date="2022-05" db="EMBL/GenBank/DDBJ databases">
        <title>Chromosome-level reference genomes for two strains of Caenorhabditis briggsae: an improved platform for comparative genomics.</title>
        <authorList>
            <person name="Stevens L."/>
            <person name="Andersen E.C."/>
        </authorList>
    </citation>
    <scope>NUCLEOTIDE SEQUENCE [LARGE SCALE GENOMIC DNA]</scope>
    <source>
        <strain evidence="1">QX1410_ONT</strain>
        <tissue evidence="1">Whole-organism</tissue>
    </source>
</reference>
<protein>
    <submittedName>
        <fullName evidence="1">Uncharacterized protein</fullName>
    </submittedName>
</protein>
<dbReference type="InterPro" id="IPR051341">
    <property type="entry name" value="Zyg-11_UBL_adapter"/>
</dbReference>
<dbReference type="FunFam" id="3.80.10.10:FF:002118">
    <property type="entry name" value="Protein CBG11124"/>
    <property type="match status" value="1"/>
</dbReference>
<gene>
    <name evidence="1" type="ORF">L3Y34_017401</name>
</gene>